<dbReference type="KEGG" id="aue:C5O00_09665"/>
<dbReference type="EMBL" id="CP027062">
    <property type="protein sequence ID" value="AVI51424.1"/>
    <property type="molecule type" value="Genomic_DNA"/>
</dbReference>
<dbReference type="PANTHER" id="PTHR46401">
    <property type="entry name" value="GLYCOSYLTRANSFERASE WBBK-RELATED"/>
    <property type="match status" value="1"/>
</dbReference>
<dbReference type="OrthoDB" id="9801609at2"/>
<dbReference type="PANTHER" id="PTHR46401:SF8">
    <property type="entry name" value="BLL6006 PROTEIN"/>
    <property type="match status" value="1"/>
</dbReference>
<name>A0A2S0HXY6_9FLAO</name>
<evidence type="ECO:0000313" key="2">
    <source>
        <dbReference type="EMBL" id="AVI51424.1"/>
    </source>
</evidence>
<dbReference type="AlphaFoldDB" id="A0A2S0HXY6"/>
<protein>
    <recommendedName>
        <fullName evidence="1">Glycosyl transferase family 1 domain-containing protein</fullName>
    </recommendedName>
</protein>
<dbReference type="Gene3D" id="3.40.50.2000">
    <property type="entry name" value="Glycogen Phosphorylase B"/>
    <property type="match status" value="1"/>
</dbReference>
<dbReference type="Pfam" id="PF00534">
    <property type="entry name" value="Glycos_transf_1"/>
    <property type="match status" value="1"/>
</dbReference>
<evidence type="ECO:0000313" key="3">
    <source>
        <dbReference type="Proteomes" id="UP000238442"/>
    </source>
</evidence>
<dbReference type="RefSeq" id="WP_105216664.1">
    <property type="nucleotide sequence ID" value="NZ_CP027062.1"/>
</dbReference>
<organism evidence="2 3">
    <name type="scientific">Pukyongia salina</name>
    <dbReference type="NCBI Taxonomy" id="2094025"/>
    <lineage>
        <taxon>Bacteria</taxon>
        <taxon>Pseudomonadati</taxon>
        <taxon>Bacteroidota</taxon>
        <taxon>Flavobacteriia</taxon>
        <taxon>Flavobacteriales</taxon>
        <taxon>Flavobacteriaceae</taxon>
        <taxon>Pukyongia</taxon>
    </lineage>
</organism>
<dbReference type="InterPro" id="IPR001296">
    <property type="entry name" value="Glyco_trans_1"/>
</dbReference>
<reference evidence="2 3" key="1">
    <citation type="submission" date="2018-02" db="EMBL/GenBank/DDBJ databases">
        <title>Genomic analysis of the strain RR4-38 isolated from a seawater recirculating aquaculture system.</title>
        <authorList>
            <person name="Kim Y.-S."/>
            <person name="Jang Y.H."/>
            <person name="Kim K.-H."/>
        </authorList>
    </citation>
    <scope>NUCLEOTIDE SEQUENCE [LARGE SCALE GENOMIC DNA]</scope>
    <source>
        <strain evidence="2 3">RR4-38</strain>
    </source>
</reference>
<dbReference type="Proteomes" id="UP000238442">
    <property type="component" value="Chromosome"/>
</dbReference>
<proteinExistence type="predicted"/>
<dbReference type="SUPFAM" id="SSF53756">
    <property type="entry name" value="UDP-Glycosyltransferase/glycogen phosphorylase"/>
    <property type="match status" value="1"/>
</dbReference>
<feature type="domain" description="Glycosyl transferase family 1" evidence="1">
    <location>
        <begin position="219"/>
        <end position="375"/>
    </location>
</feature>
<gene>
    <name evidence="2" type="ORF">C5O00_09665</name>
</gene>
<sequence>MKIGVWISKDVNPQQGGGFSYTTQLINLIDDYNFDQSLEVIFISTNSNLPSFQKDVLVLNDQANKLSLFKTLLYNLSKFLFLKRIKRKLNAETNAIRNKSIIEELRSNKIDIIFYPEQTKLAVHGYPFIVSNWDVGHLSMQAFPEVSNNDSFKRREYWYNTTIKKALAVFCESEAGKEELIHYTRLNPERIHIVPLFPGAIANMNVDTADQELLLKNLNLSTRQFFFYPAQFWAHKNHFHLIEAFEMLQTKYPDVKLVLTGSDKGNQKYIFELIKEKGLTSSIFNTGFVSNEELYTMYRHSIALVMPTFLGPTNMPLLEAVALDCPVLCSDLKGHREQLGSGAGYFNPSESDSIYQAMEMMMDPSYRSNIIHEAQNQRKESIFTQQSAVKHLDQAFTEVAKYRKCWK</sequence>
<evidence type="ECO:0000259" key="1">
    <source>
        <dbReference type="Pfam" id="PF00534"/>
    </source>
</evidence>
<dbReference type="GO" id="GO:0016757">
    <property type="term" value="F:glycosyltransferase activity"/>
    <property type="evidence" value="ECO:0007669"/>
    <property type="project" value="InterPro"/>
</dbReference>
<keyword evidence="3" id="KW-1185">Reference proteome</keyword>
<accession>A0A2S0HXY6</accession>
<dbReference type="CDD" id="cd03809">
    <property type="entry name" value="GT4_MtfB-like"/>
    <property type="match status" value="1"/>
</dbReference>